<dbReference type="Pfam" id="PF11654">
    <property type="entry name" value="NCE101"/>
    <property type="match status" value="1"/>
</dbReference>
<comment type="caution">
    <text evidence="1">The sequence shown here is derived from an EMBL/GenBank/DDBJ whole genome shotgun (WGS) entry which is preliminary data.</text>
</comment>
<dbReference type="InterPro" id="IPR024242">
    <property type="entry name" value="NCE101"/>
</dbReference>
<organism evidence="1 2">
    <name type="scientific">Furculomyces boomerangus</name>
    <dbReference type="NCBI Taxonomy" id="61424"/>
    <lineage>
        <taxon>Eukaryota</taxon>
        <taxon>Fungi</taxon>
        <taxon>Fungi incertae sedis</taxon>
        <taxon>Zoopagomycota</taxon>
        <taxon>Kickxellomycotina</taxon>
        <taxon>Harpellomycetes</taxon>
        <taxon>Harpellales</taxon>
        <taxon>Harpellaceae</taxon>
        <taxon>Furculomyces</taxon>
    </lineage>
</organism>
<accession>A0A2T9Z2F1</accession>
<reference evidence="1 2" key="1">
    <citation type="journal article" date="2018" name="MBio">
        <title>Comparative Genomics Reveals the Core Gene Toolbox for the Fungus-Insect Symbiosis.</title>
        <authorList>
            <person name="Wang Y."/>
            <person name="Stata M."/>
            <person name="Wang W."/>
            <person name="Stajich J.E."/>
            <person name="White M.M."/>
            <person name="Moncalvo J.M."/>
        </authorList>
    </citation>
    <scope>NUCLEOTIDE SEQUENCE [LARGE SCALE GENOMIC DNA]</scope>
    <source>
        <strain evidence="1 2">AUS-77-4</strain>
    </source>
</reference>
<evidence type="ECO:0000313" key="2">
    <source>
        <dbReference type="Proteomes" id="UP000245699"/>
    </source>
</evidence>
<dbReference type="EMBL" id="MBFT01000069">
    <property type="protein sequence ID" value="PVU98714.1"/>
    <property type="molecule type" value="Genomic_DNA"/>
</dbReference>
<dbReference type="AlphaFoldDB" id="A0A2T9Z2F1"/>
<protein>
    <submittedName>
        <fullName evidence="1">Uncharacterized protein</fullName>
    </submittedName>
</protein>
<dbReference type="GO" id="GO:0009306">
    <property type="term" value="P:protein secretion"/>
    <property type="evidence" value="ECO:0007669"/>
    <property type="project" value="InterPro"/>
</dbReference>
<dbReference type="Proteomes" id="UP000245699">
    <property type="component" value="Unassembled WGS sequence"/>
</dbReference>
<name>A0A2T9Z2F1_9FUNG</name>
<proteinExistence type="predicted"/>
<sequence length="55" mass="6467">MFNYQYKHLVSRNADIFIGLAGGSIGYFMNENKKNDQIDSPKLMELLSNYFRNLF</sequence>
<evidence type="ECO:0000313" key="1">
    <source>
        <dbReference type="EMBL" id="PVU98714.1"/>
    </source>
</evidence>
<gene>
    <name evidence="1" type="ORF">BB559_001320</name>
</gene>
<keyword evidence="2" id="KW-1185">Reference proteome</keyword>